<dbReference type="Gene3D" id="3.40.30.10">
    <property type="entry name" value="Glutaredoxin"/>
    <property type="match status" value="1"/>
</dbReference>
<protein>
    <submittedName>
        <fullName evidence="1">DUF4369 domain-containing protein</fullName>
    </submittedName>
</protein>
<accession>A0ABS2ESS9</accession>
<dbReference type="EMBL" id="JACJJW010000004">
    <property type="protein sequence ID" value="MBM6757623.1"/>
    <property type="molecule type" value="Genomic_DNA"/>
</dbReference>
<organism evidence="1 2">
    <name type="scientific">Bacteroides mediterraneensis</name>
    <dbReference type="NCBI Taxonomy" id="1841856"/>
    <lineage>
        <taxon>Bacteria</taxon>
        <taxon>Pseudomonadati</taxon>
        <taxon>Bacteroidota</taxon>
        <taxon>Bacteroidia</taxon>
        <taxon>Bacteroidales</taxon>
        <taxon>Bacteroidaceae</taxon>
        <taxon>Bacteroides</taxon>
    </lineage>
</organism>
<name>A0ABS2ESS9_9BACE</name>
<gene>
    <name evidence="1" type="ORF">H6A31_02785</name>
</gene>
<comment type="caution">
    <text evidence="1">The sequence shown here is derived from an EMBL/GenBank/DDBJ whole genome shotgun (WGS) entry which is preliminary data.</text>
</comment>
<keyword evidence="2" id="KW-1185">Reference proteome</keyword>
<dbReference type="InterPro" id="IPR036249">
    <property type="entry name" value="Thioredoxin-like_sf"/>
</dbReference>
<dbReference type="Proteomes" id="UP000703295">
    <property type="component" value="Unassembled WGS sequence"/>
</dbReference>
<proteinExistence type="predicted"/>
<evidence type="ECO:0000313" key="2">
    <source>
        <dbReference type="Proteomes" id="UP000703295"/>
    </source>
</evidence>
<dbReference type="SUPFAM" id="SSF52833">
    <property type="entry name" value="Thioredoxin-like"/>
    <property type="match status" value="1"/>
</dbReference>
<evidence type="ECO:0000313" key="1">
    <source>
        <dbReference type="EMBL" id="MBM6757623.1"/>
    </source>
</evidence>
<sequence length="349" mass="40965">MYFRINKIPFMKKLYLLLFSVYLLFCLDSCKQNQEFELKGELEDFTSTMILVVHDDPEAKLDTIYPRDGKFIYTFTPDTISTFRLVNDSGKIIPIFADKGWQVSLKGNFTHPEIQGDGPNNELQEFRQSIQTLKDQVQIRRQAETFIQNHPASYASAYILWQYFSQTEQPDLTLIAKLAEPLSGKVKDCRILNEILQKMPDKEKNGTTYLNYISVKKRNGEYLSWSSSNQKQYSLLNFWASWDKESLTLKDSLYALCQRSLKKDFRVINFSLDYQKTEWLRNTEKDNEQWIEICDYKGWNTPALKQLQVGNLPFNVLVDRNRKILGRNLYGKELEEKLEALTAESKEQK</sequence>
<reference evidence="1 2" key="1">
    <citation type="journal article" date="2021" name="Sci. Rep.">
        <title>The distribution of antibiotic resistance genes in chicken gut microbiota commensals.</title>
        <authorList>
            <person name="Juricova H."/>
            <person name="Matiasovicova J."/>
            <person name="Kubasova T."/>
            <person name="Cejkova D."/>
            <person name="Rychlik I."/>
        </authorList>
    </citation>
    <scope>NUCLEOTIDE SEQUENCE [LARGE SCALE GENOMIC DNA]</scope>
    <source>
        <strain evidence="1 2">An801</strain>
    </source>
</reference>